<dbReference type="PANTHER" id="PTHR23321:SF26">
    <property type="entry name" value="SMALL RIBOSOMAL SUBUNIT PROTEIN US15M"/>
    <property type="match status" value="1"/>
</dbReference>
<keyword evidence="4 6" id="KW-0694">RNA-binding</keyword>
<evidence type="ECO:0000256" key="5">
    <source>
        <dbReference type="RuleBase" id="RU003919"/>
    </source>
</evidence>
<accession>A0A5P8VXK0</accession>
<dbReference type="GO" id="GO:0022627">
    <property type="term" value="C:cytosolic small ribosomal subunit"/>
    <property type="evidence" value="ECO:0007669"/>
    <property type="project" value="TreeGrafter"/>
</dbReference>
<dbReference type="GO" id="GO:0006412">
    <property type="term" value="P:translation"/>
    <property type="evidence" value="ECO:0007669"/>
    <property type="project" value="UniProtKB-UniRule"/>
</dbReference>
<dbReference type="Pfam" id="PF00312">
    <property type="entry name" value="Ribosomal_S15"/>
    <property type="match status" value="1"/>
</dbReference>
<dbReference type="InterPro" id="IPR005290">
    <property type="entry name" value="Ribosomal_uS15_bac-type"/>
</dbReference>
<evidence type="ECO:0000313" key="8">
    <source>
        <dbReference type="Proteomes" id="UP000326678"/>
    </source>
</evidence>
<dbReference type="FunFam" id="1.10.287.10:FF:000002">
    <property type="entry name" value="30S ribosomal protein S15"/>
    <property type="match status" value="1"/>
</dbReference>
<dbReference type="InterPro" id="IPR000589">
    <property type="entry name" value="Ribosomal_uS15"/>
</dbReference>
<dbReference type="PROSITE" id="PS00362">
    <property type="entry name" value="RIBOSOMAL_S15"/>
    <property type="match status" value="1"/>
</dbReference>
<dbReference type="PANTHER" id="PTHR23321">
    <property type="entry name" value="RIBOSOMAL PROTEIN S15, BACTERIAL AND ORGANELLAR"/>
    <property type="match status" value="1"/>
</dbReference>
<organism evidence="7 8">
    <name type="scientific">Nostoc sphaeroides CCNUC1</name>
    <dbReference type="NCBI Taxonomy" id="2653204"/>
    <lineage>
        <taxon>Bacteria</taxon>
        <taxon>Bacillati</taxon>
        <taxon>Cyanobacteriota</taxon>
        <taxon>Cyanophyceae</taxon>
        <taxon>Nostocales</taxon>
        <taxon>Nostocaceae</taxon>
        <taxon>Nostoc</taxon>
    </lineage>
</organism>
<dbReference type="Proteomes" id="UP000326678">
    <property type="component" value="Chromosome Gxm1"/>
</dbReference>
<dbReference type="CDD" id="cd00353">
    <property type="entry name" value="Ribosomal_S15p_S13e"/>
    <property type="match status" value="1"/>
</dbReference>
<gene>
    <name evidence="4" type="primary">rpsO</name>
    <name evidence="4" type="synonym">rps15</name>
    <name evidence="7" type="ORF">GXM_02585</name>
</gene>
<reference evidence="7 8" key="1">
    <citation type="submission" date="2019-10" db="EMBL/GenBank/DDBJ databases">
        <title>Genomic and transcriptomic insights into the perfect genentic adaptation of a filamentous nitrogen-fixing cyanobacterium to rice fields.</title>
        <authorList>
            <person name="Chen Z."/>
        </authorList>
    </citation>
    <scope>NUCLEOTIDE SEQUENCE [LARGE SCALE GENOMIC DNA]</scope>
    <source>
        <strain evidence="7">CCNUC1</strain>
    </source>
</reference>
<dbReference type="SUPFAM" id="SSF47060">
    <property type="entry name" value="S15/NS1 RNA-binding domain"/>
    <property type="match status" value="1"/>
</dbReference>
<comment type="similarity">
    <text evidence="4 5">Belongs to the universal ribosomal protein uS15 family.</text>
</comment>
<dbReference type="InterPro" id="IPR009068">
    <property type="entry name" value="uS15_NS1_RNA-bd_sf"/>
</dbReference>
<dbReference type="KEGG" id="nsh:GXM_02585"/>
<keyword evidence="8" id="KW-1185">Reference proteome</keyword>
<keyword evidence="1 4" id="KW-0689">Ribosomal protein</keyword>
<comment type="function">
    <text evidence="4">Forms an intersubunit bridge (bridge B4) with the 23S rRNA of the 50S subunit in the ribosome.</text>
</comment>
<name>A0A5P8VXK0_9NOSO</name>
<dbReference type="GO" id="GO:0019843">
    <property type="term" value="F:rRNA binding"/>
    <property type="evidence" value="ECO:0007669"/>
    <property type="project" value="UniProtKB-UniRule"/>
</dbReference>
<dbReference type="AlphaFoldDB" id="A0A5P8VXK0"/>
<dbReference type="Gene3D" id="1.10.287.10">
    <property type="entry name" value="S15/NS1, RNA-binding"/>
    <property type="match status" value="1"/>
</dbReference>
<comment type="function">
    <text evidence="4 6">One of the primary rRNA binding proteins, it binds directly to 16S rRNA where it helps nucleate assembly of the platform of the 30S subunit by binding and bridging several RNA helices of the 16S rRNA.</text>
</comment>
<dbReference type="SMART" id="SM01387">
    <property type="entry name" value="Ribosomal_S15"/>
    <property type="match status" value="1"/>
</dbReference>
<comment type="subunit">
    <text evidence="3 4">Part of the 30S ribosomal subunit. Forms a bridge to the 50S subunit in the 70S ribosome, contacting the 23S rRNA.</text>
</comment>
<proteinExistence type="inferred from homology"/>
<evidence type="ECO:0000256" key="1">
    <source>
        <dbReference type="ARBA" id="ARBA00022980"/>
    </source>
</evidence>
<protein>
    <recommendedName>
        <fullName evidence="4">Small ribosomal subunit protein uS15</fullName>
    </recommendedName>
</protein>
<dbReference type="NCBIfam" id="TIGR00952">
    <property type="entry name" value="S15_bact"/>
    <property type="match status" value="1"/>
</dbReference>
<evidence type="ECO:0000256" key="6">
    <source>
        <dbReference type="RuleBase" id="RU004524"/>
    </source>
</evidence>
<evidence type="ECO:0000256" key="2">
    <source>
        <dbReference type="ARBA" id="ARBA00023274"/>
    </source>
</evidence>
<evidence type="ECO:0000256" key="3">
    <source>
        <dbReference type="ARBA" id="ARBA00064542"/>
    </source>
</evidence>
<dbReference type="GO" id="GO:0003735">
    <property type="term" value="F:structural constituent of ribosome"/>
    <property type="evidence" value="ECO:0007669"/>
    <property type="project" value="InterPro"/>
</dbReference>
<dbReference type="EMBL" id="CP045226">
    <property type="protein sequence ID" value="QFS45110.1"/>
    <property type="molecule type" value="Genomic_DNA"/>
</dbReference>
<dbReference type="Gene3D" id="6.10.250.3130">
    <property type="match status" value="1"/>
</dbReference>
<dbReference type="HAMAP" id="MF_01343_B">
    <property type="entry name" value="Ribosomal_uS15_B"/>
    <property type="match status" value="1"/>
</dbReference>
<sequence>MGDCYIHLEKLEIESIMALTQLRKQEIISNYQVHETDTGSADVQVAMLTERINRLSEHLQANKKDHSSRRGLLKLIGQRKRLLAYISQESREKYQALIARLGIRG</sequence>
<evidence type="ECO:0000313" key="7">
    <source>
        <dbReference type="EMBL" id="QFS45110.1"/>
    </source>
</evidence>
<evidence type="ECO:0000256" key="4">
    <source>
        <dbReference type="HAMAP-Rule" id="MF_01343"/>
    </source>
</evidence>
<keyword evidence="2 4" id="KW-0687">Ribonucleoprotein</keyword>
<keyword evidence="4 6" id="KW-0699">rRNA-binding</keyword>